<dbReference type="SUPFAM" id="SSF53335">
    <property type="entry name" value="S-adenosyl-L-methionine-dependent methyltransferases"/>
    <property type="match status" value="1"/>
</dbReference>
<proteinExistence type="predicted"/>
<dbReference type="GO" id="GO:0008168">
    <property type="term" value="F:methyltransferase activity"/>
    <property type="evidence" value="ECO:0007669"/>
    <property type="project" value="UniProtKB-KW"/>
</dbReference>
<dbReference type="Proteomes" id="UP001549363">
    <property type="component" value="Unassembled WGS sequence"/>
</dbReference>
<feature type="domain" description="Methyltransferase FkbM" evidence="1">
    <location>
        <begin position="200"/>
        <end position="359"/>
    </location>
</feature>
<accession>A0ABV2PID5</accession>
<keyword evidence="3" id="KW-0808">Transferase</keyword>
<organism evidence="3 4">
    <name type="scientific">Lysinibacillus parviboronicapiens</name>
    <dbReference type="NCBI Taxonomy" id="436516"/>
    <lineage>
        <taxon>Bacteria</taxon>
        <taxon>Bacillati</taxon>
        <taxon>Bacillota</taxon>
        <taxon>Bacilli</taxon>
        <taxon>Bacillales</taxon>
        <taxon>Bacillaceae</taxon>
        <taxon>Lysinibacillus</taxon>
    </lineage>
</organism>
<keyword evidence="4" id="KW-1185">Reference proteome</keyword>
<comment type="caution">
    <text evidence="3">The sequence shown here is derived from an EMBL/GenBank/DDBJ whole genome shotgun (WGS) entry which is preliminary data.</text>
</comment>
<dbReference type="InterPro" id="IPR052514">
    <property type="entry name" value="SAM-dependent_MTase"/>
</dbReference>
<dbReference type="Gene3D" id="3.40.50.150">
    <property type="entry name" value="Vaccinia Virus protein VP39"/>
    <property type="match status" value="1"/>
</dbReference>
<dbReference type="EMBL" id="JBEPSB010000006">
    <property type="protein sequence ID" value="MET4560714.1"/>
    <property type="molecule type" value="Genomic_DNA"/>
</dbReference>
<name>A0ABV2PID5_9BACI</name>
<dbReference type="InterPro" id="IPR006342">
    <property type="entry name" value="FkbM_mtfrase"/>
</dbReference>
<dbReference type="RefSeq" id="WP_354471602.1">
    <property type="nucleotide sequence ID" value="NZ_JBEPSB010000006.1"/>
</dbReference>
<protein>
    <submittedName>
        <fullName evidence="3">FkbM family methyltransferase</fullName>
    </submittedName>
</protein>
<evidence type="ECO:0000313" key="4">
    <source>
        <dbReference type="Proteomes" id="UP001549363"/>
    </source>
</evidence>
<evidence type="ECO:0000313" key="3">
    <source>
        <dbReference type="EMBL" id="MET4560714.1"/>
    </source>
</evidence>
<evidence type="ECO:0000259" key="1">
    <source>
        <dbReference type="Pfam" id="PF05050"/>
    </source>
</evidence>
<evidence type="ECO:0000259" key="2">
    <source>
        <dbReference type="Pfam" id="PF07991"/>
    </source>
</evidence>
<dbReference type="InterPro" id="IPR013116">
    <property type="entry name" value="KARI_N"/>
</dbReference>
<dbReference type="GO" id="GO:0032259">
    <property type="term" value="P:methylation"/>
    <property type="evidence" value="ECO:0007669"/>
    <property type="project" value="UniProtKB-KW"/>
</dbReference>
<dbReference type="PANTHER" id="PTHR34203:SF15">
    <property type="entry name" value="SLL1173 PROTEIN"/>
    <property type="match status" value="1"/>
</dbReference>
<keyword evidence="3" id="KW-0489">Methyltransferase</keyword>
<feature type="domain" description="KARI N-terminal Rossmann" evidence="2">
    <location>
        <begin position="30"/>
        <end position="128"/>
    </location>
</feature>
<dbReference type="PANTHER" id="PTHR34203">
    <property type="entry name" value="METHYLTRANSFERASE, FKBM FAMILY PROTEIN"/>
    <property type="match status" value="1"/>
</dbReference>
<sequence>MTLLDSVRNIILKNEKTNLNTNIPKIQASDSIVIFGAGSYGEDFAKNFHSLGFKILYFIDNDSKKWGETINDIPVISPQRLLEIYDEKILVLICSTWHSEIKEQLISMGINRSIVIDFVTYYQIHYKLRNYAQSFEEYFYEKLENFNKLHDLWFDNDSKQTFEQLLAYRVTGNPSCLLNSPFSQYYHPVILPKQGDIIIDGGAFIGDTAKPFNDYLSSNCKIYSFEPSKNNFMRLHDTIKENKLTNVIPIQAGLGIESNELYMDTIEGSVNPGYTILDKGAEKVKVTTIDEFVLENGLQSVDLIKLDIEGFELDALKGAYQSIRRFRPRLQICLYHKPEDLIEIPLYLNEQFKDLGYKFYLGHHTDCFLETVLYAACE</sequence>
<gene>
    <name evidence="3" type="ORF">ABIA69_001858</name>
</gene>
<dbReference type="InterPro" id="IPR029063">
    <property type="entry name" value="SAM-dependent_MTases_sf"/>
</dbReference>
<reference evidence="3 4" key="1">
    <citation type="submission" date="2024-06" db="EMBL/GenBank/DDBJ databases">
        <title>Sorghum-associated microbial communities from plants grown in Nebraska, USA.</title>
        <authorList>
            <person name="Schachtman D."/>
        </authorList>
    </citation>
    <scope>NUCLEOTIDE SEQUENCE [LARGE SCALE GENOMIC DNA]</scope>
    <source>
        <strain evidence="3 4">736</strain>
    </source>
</reference>
<dbReference type="Pfam" id="PF07991">
    <property type="entry name" value="KARI_N"/>
    <property type="match status" value="1"/>
</dbReference>
<dbReference type="NCBIfam" id="TIGR01444">
    <property type="entry name" value="fkbM_fam"/>
    <property type="match status" value="1"/>
</dbReference>
<dbReference type="Pfam" id="PF05050">
    <property type="entry name" value="Methyltransf_21"/>
    <property type="match status" value="1"/>
</dbReference>
<dbReference type="Gene3D" id="3.40.50.720">
    <property type="entry name" value="NAD(P)-binding Rossmann-like Domain"/>
    <property type="match status" value="1"/>
</dbReference>